<accession>A0A327WVE3</accession>
<evidence type="ECO:0000256" key="1">
    <source>
        <dbReference type="ARBA" id="ARBA00001946"/>
    </source>
</evidence>
<evidence type="ECO:0000313" key="6">
    <source>
        <dbReference type="EMBL" id="RAJ95666.1"/>
    </source>
</evidence>
<comment type="cofactor">
    <cofactor evidence="1">
        <name>Mg(2+)</name>
        <dbReference type="ChEBI" id="CHEBI:18420"/>
    </cofactor>
</comment>
<organism evidence="6 7">
    <name type="scientific">Larkinella arboricola</name>
    <dbReference type="NCBI Taxonomy" id="643671"/>
    <lineage>
        <taxon>Bacteria</taxon>
        <taxon>Pseudomonadati</taxon>
        <taxon>Bacteroidota</taxon>
        <taxon>Cytophagia</taxon>
        <taxon>Cytophagales</taxon>
        <taxon>Spirosomataceae</taxon>
        <taxon>Larkinella</taxon>
    </lineage>
</organism>
<keyword evidence="7" id="KW-1185">Reference proteome</keyword>
<keyword evidence="3" id="KW-0479">Metal-binding</keyword>
<dbReference type="InterPro" id="IPR036649">
    <property type="entry name" value="Pyrophosphatase_sf"/>
</dbReference>
<dbReference type="GO" id="GO:0006796">
    <property type="term" value="P:phosphate-containing compound metabolic process"/>
    <property type="evidence" value="ECO:0007669"/>
    <property type="project" value="InterPro"/>
</dbReference>
<dbReference type="PROSITE" id="PS00387">
    <property type="entry name" value="PPASE"/>
    <property type="match status" value="1"/>
</dbReference>
<dbReference type="Pfam" id="PF00719">
    <property type="entry name" value="Pyrophosphatase"/>
    <property type="match status" value="1"/>
</dbReference>
<dbReference type="Proteomes" id="UP000248790">
    <property type="component" value="Unassembled WGS sequence"/>
</dbReference>
<dbReference type="Gene3D" id="3.90.80.10">
    <property type="entry name" value="Inorganic pyrophosphatase"/>
    <property type="match status" value="1"/>
</dbReference>
<dbReference type="NCBIfam" id="NF001886">
    <property type="entry name" value="PRK00642.1"/>
    <property type="match status" value="1"/>
</dbReference>
<protein>
    <recommendedName>
        <fullName evidence="2">inorganic diphosphatase</fullName>
        <ecNumber evidence="2">3.6.1.1</ecNumber>
    </recommendedName>
</protein>
<sequence>MNNQFKAHPWHGIPIGEQAPKQVTAFIEIVPTDTVKYEVDKDTGYLKIDRPQKYSNIVPALYGFIPMTYCDEQVASLARERSGREIEKGDGDPIDICVLSEHAITHGNIILQAIPIGGFRLLDKGEADDKIIAILKGDGMYQAYDDLSQLPESVVQRLKHYFLTYKNLPGEPMTCEIINVYGKEEAHDVIRRSVEDYWLLMRNMAKQSK</sequence>
<dbReference type="RefSeq" id="WP_111629466.1">
    <property type="nucleotide sequence ID" value="NZ_QLMC01000004.1"/>
</dbReference>
<dbReference type="SUPFAM" id="SSF50324">
    <property type="entry name" value="Inorganic pyrophosphatase"/>
    <property type="match status" value="1"/>
</dbReference>
<dbReference type="GO" id="GO:0004427">
    <property type="term" value="F:inorganic diphosphate phosphatase activity"/>
    <property type="evidence" value="ECO:0007669"/>
    <property type="project" value="UniProtKB-EC"/>
</dbReference>
<proteinExistence type="predicted"/>
<dbReference type="EMBL" id="QLMC01000004">
    <property type="protein sequence ID" value="RAJ95666.1"/>
    <property type="molecule type" value="Genomic_DNA"/>
</dbReference>
<gene>
    <name evidence="6" type="ORF">LX87_03414</name>
</gene>
<name>A0A327WVE3_LARAB</name>
<dbReference type="InterPro" id="IPR008162">
    <property type="entry name" value="Pyrophosphatase"/>
</dbReference>
<evidence type="ECO:0000313" key="7">
    <source>
        <dbReference type="Proteomes" id="UP000248790"/>
    </source>
</evidence>
<evidence type="ECO:0000256" key="5">
    <source>
        <dbReference type="ARBA" id="ARBA00022842"/>
    </source>
</evidence>
<dbReference type="GO" id="GO:0000287">
    <property type="term" value="F:magnesium ion binding"/>
    <property type="evidence" value="ECO:0007669"/>
    <property type="project" value="InterPro"/>
</dbReference>
<dbReference type="GO" id="GO:0005737">
    <property type="term" value="C:cytoplasm"/>
    <property type="evidence" value="ECO:0007669"/>
    <property type="project" value="InterPro"/>
</dbReference>
<comment type="caution">
    <text evidence="6">The sequence shown here is derived from an EMBL/GenBank/DDBJ whole genome shotgun (WGS) entry which is preliminary data.</text>
</comment>
<dbReference type="OrthoDB" id="5187599at2"/>
<evidence type="ECO:0000256" key="4">
    <source>
        <dbReference type="ARBA" id="ARBA00022801"/>
    </source>
</evidence>
<reference evidence="6 7" key="1">
    <citation type="submission" date="2018-06" db="EMBL/GenBank/DDBJ databases">
        <title>Genomic Encyclopedia of Archaeal and Bacterial Type Strains, Phase II (KMG-II): from individual species to whole genera.</title>
        <authorList>
            <person name="Goeker M."/>
        </authorList>
    </citation>
    <scope>NUCLEOTIDE SEQUENCE [LARGE SCALE GENOMIC DNA]</scope>
    <source>
        <strain evidence="6 7">DSM 21851</strain>
    </source>
</reference>
<evidence type="ECO:0000256" key="2">
    <source>
        <dbReference type="ARBA" id="ARBA00012146"/>
    </source>
</evidence>
<dbReference type="AlphaFoldDB" id="A0A327WVE3"/>
<keyword evidence="5" id="KW-0460">Magnesium</keyword>
<dbReference type="PANTHER" id="PTHR10286">
    <property type="entry name" value="INORGANIC PYROPHOSPHATASE"/>
    <property type="match status" value="1"/>
</dbReference>
<keyword evidence="4" id="KW-0378">Hydrolase</keyword>
<dbReference type="EC" id="3.6.1.1" evidence="2"/>
<evidence type="ECO:0000256" key="3">
    <source>
        <dbReference type="ARBA" id="ARBA00022723"/>
    </source>
</evidence>